<evidence type="ECO:0000313" key="3">
    <source>
        <dbReference type="Proteomes" id="UP001280121"/>
    </source>
</evidence>
<dbReference type="EMBL" id="JANJYI010000002">
    <property type="protein sequence ID" value="KAK2661401.1"/>
    <property type="molecule type" value="Genomic_DNA"/>
</dbReference>
<dbReference type="Proteomes" id="UP001280121">
    <property type="component" value="Unassembled WGS sequence"/>
</dbReference>
<dbReference type="InterPro" id="IPR026960">
    <property type="entry name" value="RVT-Znf"/>
</dbReference>
<feature type="domain" description="Reverse transcriptase zinc-binding" evidence="1">
    <location>
        <begin position="58"/>
        <end position="123"/>
    </location>
</feature>
<organism evidence="2 3">
    <name type="scientific">Dipteronia dyeriana</name>
    <dbReference type="NCBI Taxonomy" id="168575"/>
    <lineage>
        <taxon>Eukaryota</taxon>
        <taxon>Viridiplantae</taxon>
        <taxon>Streptophyta</taxon>
        <taxon>Embryophyta</taxon>
        <taxon>Tracheophyta</taxon>
        <taxon>Spermatophyta</taxon>
        <taxon>Magnoliopsida</taxon>
        <taxon>eudicotyledons</taxon>
        <taxon>Gunneridae</taxon>
        <taxon>Pentapetalae</taxon>
        <taxon>rosids</taxon>
        <taxon>malvids</taxon>
        <taxon>Sapindales</taxon>
        <taxon>Sapindaceae</taxon>
        <taxon>Hippocastanoideae</taxon>
        <taxon>Acereae</taxon>
        <taxon>Dipteronia</taxon>
    </lineage>
</organism>
<accession>A0AAD9XLE5</accession>
<proteinExistence type="predicted"/>
<evidence type="ECO:0000313" key="2">
    <source>
        <dbReference type="EMBL" id="KAK2661401.1"/>
    </source>
</evidence>
<keyword evidence="3" id="KW-1185">Reference proteome</keyword>
<sequence>MPEDTTKILATPVSRNELPDVLMWHYDKLGNYSVRSGYWLGINLDVNSSSSSLASIEARWKFLWRIEIPLKNKLFIWKACHNFLPTMVNLASHKVSVNSMSQICQHAPELTMHALWGCHFLKDITRCCSILQVANLASP</sequence>
<evidence type="ECO:0000259" key="1">
    <source>
        <dbReference type="Pfam" id="PF13966"/>
    </source>
</evidence>
<comment type="caution">
    <text evidence="2">The sequence shown here is derived from an EMBL/GenBank/DDBJ whole genome shotgun (WGS) entry which is preliminary data.</text>
</comment>
<protein>
    <recommendedName>
        <fullName evidence="1">Reverse transcriptase zinc-binding domain-containing protein</fullName>
    </recommendedName>
</protein>
<reference evidence="2" key="1">
    <citation type="journal article" date="2023" name="Plant J.">
        <title>Genome sequences and population genomics provide insights into the demographic history, inbreeding, and mutation load of two 'living fossil' tree species of Dipteronia.</title>
        <authorList>
            <person name="Feng Y."/>
            <person name="Comes H.P."/>
            <person name="Chen J."/>
            <person name="Zhu S."/>
            <person name="Lu R."/>
            <person name="Zhang X."/>
            <person name="Li P."/>
            <person name="Qiu J."/>
            <person name="Olsen K.M."/>
            <person name="Qiu Y."/>
        </authorList>
    </citation>
    <scope>NUCLEOTIDE SEQUENCE</scope>
    <source>
        <strain evidence="2">KIB01</strain>
    </source>
</reference>
<name>A0AAD9XLE5_9ROSI</name>
<dbReference type="AlphaFoldDB" id="A0AAD9XLE5"/>
<gene>
    <name evidence="2" type="ORF">Ddye_007934</name>
</gene>
<dbReference type="Pfam" id="PF13966">
    <property type="entry name" value="zf-RVT"/>
    <property type="match status" value="1"/>
</dbReference>